<keyword evidence="3" id="KW-1133">Transmembrane helix</keyword>
<accession>A0A9W8CTZ6</accession>
<dbReference type="InterPro" id="IPR020846">
    <property type="entry name" value="MFS_dom"/>
</dbReference>
<dbReference type="OrthoDB" id="2213137at2759"/>
<comment type="subcellular location">
    <subcellularLocation>
        <location evidence="1">Membrane</location>
        <topology evidence="1">Multi-pass membrane protein</topology>
    </subcellularLocation>
</comment>
<evidence type="ECO:0000259" key="4">
    <source>
        <dbReference type="PROSITE" id="PS50850"/>
    </source>
</evidence>
<dbReference type="AlphaFoldDB" id="A0A9W8CTZ6"/>
<protein>
    <recommendedName>
        <fullName evidence="4">Major facilitator superfamily (MFS) profile domain-containing protein</fullName>
    </recommendedName>
</protein>
<dbReference type="Gene3D" id="1.20.1250.20">
    <property type="entry name" value="MFS general substrate transporter like domains"/>
    <property type="match status" value="1"/>
</dbReference>
<dbReference type="Pfam" id="PF07690">
    <property type="entry name" value="MFS_1"/>
    <property type="match status" value="1"/>
</dbReference>
<comment type="caution">
    <text evidence="5">The sequence shown here is derived from an EMBL/GenBank/DDBJ whole genome shotgun (WGS) entry which is preliminary data.</text>
</comment>
<feature type="transmembrane region" description="Helical" evidence="3">
    <location>
        <begin position="147"/>
        <end position="168"/>
    </location>
</feature>
<dbReference type="GO" id="GO:0016020">
    <property type="term" value="C:membrane"/>
    <property type="evidence" value="ECO:0007669"/>
    <property type="project" value="UniProtKB-SubCell"/>
</dbReference>
<dbReference type="InterPro" id="IPR011701">
    <property type="entry name" value="MFS"/>
</dbReference>
<feature type="transmembrane region" description="Helical" evidence="3">
    <location>
        <begin position="206"/>
        <end position="230"/>
    </location>
</feature>
<feature type="transmembrane region" description="Helical" evidence="3">
    <location>
        <begin position="175"/>
        <end position="194"/>
    </location>
</feature>
<dbReference type="InterPro" id="IPR036259">
    <property type="entry name" value="MFS_trans_sf"/>
</dbReference>
<feature type="transmembrane region" description="Helical" evidence="3">
    <location>
        <begin position="375"/>
        <end position="394"/>
    </location>
</feature>
<comment type="similarity">
    <text evidence="2">Belongs to the major facilitator superfamily. Monocarboxylate porter (TC 2.A.1.13) family.</text>
</comment>
<dbReference type="Proteomes" id="UP001149813">
    <property type="component" value="Unassembled WGS sequence"/>
</dbReference>
<keyword evidence="6" id="KW-1185">Reference proteome</keyword>
<evidence type="ECO:0000256" key="1">
    <source>
        <dbReference type="ARBA" id="ARBA00004141"/>
    </source>
</evidence>
<dbReference type="PROSITE" id="PS50850">
    <property type="entry name" value="MFS"/>
    <property type="match status" value="1"/>
</dbReference>
<evidence type="ECO:0000256" key="3">
    <source>
        <dbReference type="SAM" id="Phobius"/>
    </source>
</evidence>
<keyword evidence="3" id="KW-0472">Membrane</keyword>
<evidence type="ECO:0000313" key="6">
    <source>
        <dbReference type="Proteomes" id="UP001149813"/>
    </source>
</evidence>
<feature type="transmembrane region" description="Helical" evidence="3">
    <location>
        <begin position="250"/>
        <end position="271"/>
    </location>
</feature>
<feature type="transmembrane region" description="Helical" evidence="3">
    <location>
        <begin position="46"/>
        <end position="67"/>
    </location>
</feature>
<dbReference type="SUPFAM" id="SSF103473">
    <property type="entry name" value="MFS general substrate transporter"/>
    <property type="match status" value="1"/>
</dbReference>
<dbReference type="GO" id="GO:0022857">
    <property type="term" value="F:transmembrane transporter activity"/>
    <property type="evidence" value="ECO:0007669"/>
    <property type="project" value="InterPro"/>
</dbReference>
<feature type="domain" description="Major facilitator superfamily (MFS) profile" evidence="4">
    <location>
        <begin position="45"/>
        <end position="431"/>
    </location>
</feature>
<organism evidence="5 6">
    <name type="scientific">Coemansia erecta</name>
    <dbReference type="NCBI Taxonomy" id="147472"/>
    <lineage>
        <taxon>Eukaryota</taxon>
        <taxon>Fungi</taxon>
        <taxon>Fungi incertae sedis</taxon>
        <taxon>Zoopagomycota</taxon>
        <taxon>Kickxellomycotina</taxon>
        <taxon>Kickxellomycetes</taxon>
        <taxon>Kickxellales</taxon>
        <taxon>Kickxellaceae</taxon>
        <taxon>Coemansia</taxon>
    </lineage>
</organism>
<feature type="transmembrane region" description="Helical" evidence="3">
    <location>
        <begin position="118"/>
        <end position="135"/>
    </location>
</feature>
<feature type="transmembrane region" description="Helical" evidence="3">
    <location>
        <begin position="87"/>
        <end position="106"/>
    </location>
</feature>
<gene>
    <name evidence="5" type="ORF">LPJ53_000344</name>
</gene>
<name>A0A9W8CTZ6_9FUNG</name>
<reference evidence="5" key="1">
    <citation type="submission" date="2022-07" db="EMBL/GenBank/DDBJ databases">
        <title>Phylogenomic reconstructions and comparative analyses of Kickxellomycotina fungi.</title>
        <authorList>
            <person name="Reynolds N.K."/>
            <person name="Stajich J.E."/>
            <person name="Barry K."/>
            <person name="Grigoriev I.V."/>
            <person name="Crous P."/>
            <person name="Smith M.E."/>
        </authorList>
    </citation>
    <scope>NUCLEOTIDE SEQUENCE</scope>
    <source>
        <strain evidence="5">NBRC 32514</strain>
    </source>
</reference>
<sequence>MPSLEIDTDCRSEKNVFKTEAQTPVEDLGAPPLDDPTKAFPKHTRYSVIASCFVLQGLSCGLVHSWGVQQRYLASNVYADSPHKVKTLSYIGTLMFFSLYLWGMLAGWVAEVWSFRKLCFIGVIIMAVGQLTASFCNEPWQLCLTEGIVFGVGIGLVFSPTCTAPARWFTTHRGLATGITVAGVGVGGLVIAPLTDYLVREVGVKWSLRVAAIYIIVLGSIACFFVRVPFQDKTRTLKSFDWAAFNDRRFAIHSCMVFFVTAAYIIPYSFLPTFWAAHGISSQTSSVLIAVANVASSVGRIALGLGADHIGVLNSLVLSLGIAAIACLLIWPFATSVGVGVVMALVYGFSAGGCWTLAPLAAAKLFGIEKLSSNTGIFYTISAVGAWLGTPVTNALLNGPGHGTNFIGMSVYNGVLWVAAMSFAVVNRASYSRAVLDRV</sequence>
<feature type="transmembrane region" description="Helical" evidence="3">
    <location>
        <begin position="337"/>
        <end position="363"/>
    </location>
</feature>
<feature type="transmembrane region" description="Helical" evidence="3">
    <location>
        <begin position="283"/>
        <end position="303"/>
    </location>
</feature>
<proteinExistence type="inferred from homology"/>
<evidence type="ECO:0000256" key="2">
    <source>
        <dbReference type="ARBA" id="ARBA00006727"/>
    </source>
</evidence>
<feature type="transmembrane region" description="Helical" evidence="3">
    <location>
        <begin position="406"/>
        <end position="426"/>
    </location>
</feature>
<dbReference type="PANTHER" id="PTHR11360:SF284">
    <property type="entry name" value="EG:103B4.3 PROTEIN-RELATED"/>
    <property type="match status" value="1"/>
</dbReference>
<dbReference type="InterPro" id="IPR050327">
    <property type="entry name" value="Proton-linked_MCT"/>
</dbReference>
<dbReference type="EMBL" id="JANBOJ010000004">
    <property type="protein sequence ID" value="KAJ1725529.1"/>
    <property type="molecule type" value="Genomic_DNA"/>
</dbReference>
<feature type="transmembrane region" description="Helical" evidence="3">
    <location>
        <begin position="310"/>
        <end position="331"/>
    </location>
</feature>
<evidence type="ECO:0000313" key="5">
    <source>
        <dbReference type="EMBL" id="KAJ1725529.1"/>
    </source>
</evidence>
<keyword evidence="3" id="KW-0812">Transmembrane</keyword>
<dbReference type="PANTHER" id="PTHR11360">
    <property type="entry name" value="MONOCARBOXYLATE TRANSPORTER"/>
    <property type="match status" value="1"/>
</dbReference>